<name>A0A6A6YVB2_9PEZI</name>
<organism evidence="2">
    <name type="scientific">Mytilinidion resinicola</name>
    <dbReference type="NCBI Taxonomy" id="574789"/>
    <lineage>
        <taxon>Eukaryota</taxon>
        <taxon>Fungi</taxon>
        <taxon>Dikarya</taxon>
        <taxon>Ascomycota</taxon>
        <taxon>Pezizomycotina</taxon>
        <taxon>Dothideomycetes</taxon>
        <taxon>Pleosporomycetidae</taxon>
        <taxon>Mytilinidiales</taxon>
        <taxon>Mytilinidiaceae</taxon>
        <taxon>Mytilinidion</taxon>
    </lineage>
</organism>
<sequence>MGILAILAIRSAFVITFSVRITFLHLPNLFSCPLVLYAGVLPHTIRNYLSRADLLIPPKPAAPHTSQSPATATSLPNPLATVDQPSALALHPLHPQSNPLPAQAPTTQSPSATALSFHREES</sequence>
<keyword evidence="3" id="KW-1185">Reference proteome</keyword>
<proteinExistence type="predicted"/>
<reference evidence="4" key="3">
    <citation type="submission" date="2025-04" db="UniProtKB">
        <authorList>
            <consortium name="RefSeq"/>
        </authorList>
    </citation>
    <scope>IDENTIFICATION</scope>
    <source>
        <strain evidence="4">CBS 304.34</strain>
    </source>
</reference>
<accession>A0A6A6YVB2</accession>
<dbReference type="Proteomes" id="UP000504636">
    <property type="component" value="Unplaced"/>
</dbReference>
<feature type="region of interest" description="Disordered" evidence="1">
    <location>
        <begin position="59"/>
        <end position="122"/>
    </location>
</feature>
<dbReference type="RefSeq" id="XP_033578861.1">
    <property type="nucleotide sequence ID" value="XM_033714013.1"/>
</dbReference>
<evidence type="ECO:0000256" key="1">
    <source>
        <dbReference type="SAM" id="MobiDB-lite"/>
    </source>
</evidence>
<reference evidence="4" key="2">
    <citation type="submission" date="2020-04" db="EMBL/GenBank/DDBJ databases">
        <authorList>
            <consortium name="NCBI Genome Project"/>
        </authorList>
    </citation>
    <scope>NUCLEOTIDE SEQUENCE</scope>
    <source>
        <strain evidence="4">CBS 304.34</strain>
    </source>
</reference>
<feature type="compositionally biased region" description="Polar residues" evidence="1">
    <location>
        <begin position="64"/>
        <end position="76"/>
    </location>
</feature>
<feature type="compositionally biased region" description="Polar residues" evidence="1">
    <location>
        <begin position="95"/>
        <end position="114"/>
    </location>
</feature>
<reference evidence="2 4" key="1">
    <citation type="journal article" date="2020" name="Stud. Mycol.">
        <title>101 Dothideomycetes genomes: a test case for predicting lifestyles and emergence of pathogens.</title>
        <authorList>
            <person name="Haridas S."/>
            <person name="Albert R."/>
            <person name="Binder M."/>
            <person name="Bloem J."/>
            <person name="Labutti K."/>
            <person name="Salamov A."/>
            <person name="Andreopoulos B."/>
            <person name="Baker S."/>
            <person name="Barry K."/>
            <person name="Bills G."/>
            <person name="Bluhm B."/>
            <person name="Cannon C."/>
            <person name="Castanera R."/>
            <person name="Culley D."/>
            <person name="Daum C."/>
            <person name="Ezra D."/>
            <person name="Gonzalez J."/>
            <person name="Henrissat B."/>
            <person name="Kuo A."/>
            <person name="Liang C."/>
            <person name="Lipzen A."/>
            <person name="Lutzoni F."/>
            <person name="Magnuson J."/>
            <person name="Mondo S."/>
            <person name="Nolan M."/>
            <person name="Ohm R."/>
            <person name="Pangilinan J."/>
            <person name="Park H.-J."/>
            <person name="Ramirez L."/>
            <person name="Alfaro M."/>
            <person name="Sun H."/>
            <person name="Tritt A."/>
            <person name="Yoshinaga Y."/>
            <person name="Zwiers L.-H."/>
            <person name="Turgeon B."/>
            <person name="Goodwin S."/>
            <person name="Spatafora J."/>
            <person name="Crous P."/>
            <person name="Grigoriev I."/>
        </authorList>
    </citation>
    <scope>NUCLEOTIDE SEQUENCE</scope>
    <source>
        <strain evidence="2 4">CBS 304.34</strain>
    </source>
</reference>
<evidence type="ECO:0000313" key="2">
    <source>
        <dbReference type="EMBL" id="KAF2811897.1"/>
    </source>
</evidence>
<evidence type="ECO:0000313" key="4">
    <source>
        <dbReference type="RefSeq" id="XP_033578861.1"/>
    </source>
</evidence>
<evidence type="ECO:0000313" key="3">
    <source>
        <dbReference type="Proteomes" id="UP000504636"/>
    </source>
</evidence>
<protein>
    <submittedName>
        <fullName evidence="2 4">Uncharacterized protein</fullName>
    </submittedName>
</protein>
<dbReference type="GeneID" id="54454906"/>
<dbReference type="AlphaFoldDB" id="A0A6A6YVB2"/>
<dbReference type="EMBL" id="MU003698">
    <property type="protein sequence ID" value="KAF2811897.1"/>
    <property type="molecule type" value="Genomic_DNA"/>
</dbReference>
<gene>
    <name evidence="2 4" type="ORF">BDZ99DRAFT_282716</name>
</gene>